<feature type="domain" description="Adenine deaminase C-terminal" evidence="8">
    <location>
        <begin position="397"/>
        <end position="563"/>
    </location>
</feature>
<dbReference type="Pfam" id="PF13382">
    <property type="entry name" value="Adenine_deam_C"/>
    <property type="match status" value="1"/>
</dbReference>
<dbReference type="GO" id="GO:0000034">
    <property type="term" value="F:adenine deaminase activity"/>
    <property type="evidence" value="ECO:0007669"/>
    <property type="project" value="UniProtKB-UniRule"/>
</dbReference>
<dbReference type="Gene3D" id="2.30.40.10">
    <property type="entry name" value="Urease, subunit C, domain 1"/>
    <property type="match status" value="1"/>
</dbReference>
<name>A0A931AX50_9FIRM</name>
<evidence type="ECO:0000256" key="2">
    <source>
        <dbReference type="ARBA" id="ARBA00012782"/>
    </source>
</evidence>
<dbReference type="AlphaFoldDB" id="A0A931AX50"/>
<sequence>MNKSLLKVARGEEKADLVLKNGKIVDLYNCEIIEADLAISAGIIVGYGEYKGREEKDLEGQYILPGFIDAHLHLESSMVEPAEFCRLAINRGTLTVIADPHEIANVRGVDGIKYFLDQGNQLPWNFHLMLPSCVPATEAETTGANLTADDLYNLINEPGIFGLGEVMDYPGVIKGSDIVWDKLETFKDYFIDGHAPEVAGKDLNAYLLGGIQADHECTTAKEAKEKAARGMYIMIREGSVTKDMEELLPAVKDINHSSFMLATDDRHADDLLLEGQIDHLIKRAIELGMEPIKAYRLATLNPAKALGLNDRGAISPGKRADLVILQNLEEVKISEVYKDGELISKDYEALNFPEINKNTEIYQNVIDTVNISAVKQEDFSLPLAKTYRVIEIVENQIITRERQIEREPGENPGDFLNRNSLTRVAVIERHNATGNIGLGLISGLNIQNGAIASSIAHDSHNIIVAGKGREDMLVAVERLEELSGGQVVVSDGKVIAELPLPVAGLMSDLSLEEVSKRLKTLDQAAEEIGIDIKSPFMVLAFLALPVIPDIKITDKGLYDVKSSKHIDLTLN</sequence>
<dbReference type="SUPFAM" id="SSF51338">
    <property type="entry name" value="Composite domain of metallo-dependent hydrolases"/>
    <property type="match status" value="1"/>
</dbReference>
<comment type="cofactor">
    <cofactor evidence="6">
        <name>Mn(2+)</name>
        <dbReference type="ChEBI" id="CHEBI:29035"/>
    </cofactor>
</comment>
<dbReference type="Pfam" id="PF01979">
    <property type="entry name" value="Amidohydro_1"/>
    <property type="match status" value="1"/>
</dbReference>
<dbReference type="RefSeq" id="WP_270455225.1">
    <property type="nucleotide sequence ID" value="NZ_JADPIE010000010.1"/>
</dbReference>
<dbReference type="HAMAP" id="MF_01518">
    <property type="entry name" value="Adenine_deamin"/>
    <property type="match status" value="1"/>
</dbReference>
<dbReference type="CDD" id="cd01295">
    <property type="entry name" value="AdeC"/>
    <property type="match status" value="1"/>
</dbReference>
<evidence type="ECO:0000259" key="7">
    <source>
        <dbReference type="Pfam" id="PF01979"/>
    </source>
</evidence>
<evidence type="ECO:0000259" key="8">
    <source>
        <dbReference type="Pfam" id="PF13382"/>
    </source>
</evidence>
<dbReference type="InterPro" id="IPR006680">
    <property type="entry name" value="Amidohydro-rel"/>
</dbReference>
<gene>
    <name evidence="6 9" type="primary">ade</name>
    <name evidence="9" type="ORF">I0Q91_13615</name>
</gene>
<comment type="similarity">
    <text evidence="1 6">Belongs to the metallo-dependent hydrolases superfamily. Adenine deaminase family.</text>
</comment>
<dbReference type="InterPro" id="IPR026912">
    <property type="entry name" value="Adenine_deam_C"/>
</dbReference>
<proteinExistence type="inferred from homology"/>
<protein>
    <recommendedName>
        <fullName evidence="2 6">Adenine deaminase</fullName>
        <shortName evidence="6">Adenase</shortName>
        <shortName evidence="6">Adenine aminase</shortName>
        <ecNumber evidence="2 6">3.5.4.2</ecNumber>
    </recommendedName>
</protein>
<dbReference type="Proteomes" id="UP000621436">
    <property type="component" value="Unassembled WGS sequence"/>
</dbReference>
<keyword evidence="4 6" id="KW-0464">Manganese</keyword>
<dbReference type="InterPro" id="IPR011059">
    <property type="entry name" value="Metal-dep_hydrolase_composite"/>
</dbReference>
<evidence type="ECO:0000256" key="6">
    <source>
        <dbReference type="HAMAP-Rule" id="MF_01518"/>
    </source>
</evidence>
<evidence type="ECO:0000256" key="5">
    <source>
        <dbReference type="ARBA" id="ARBA00047720"/>
    </source>
</evidence>
<dbReference type="PANTHER" id="PTHR11113">
    <property type="entry name" value="N-ACETYLGLUCOSAMINE-6-PHOSPHATE DEACETYLASE"/>
    <property type="match status" value="1"/>
</dbReference>
<evidence type="ECO:0000313" key="10">
    <source>
        <dbReference type="Proteomes" id="UP000621436"/>
    </source>
</evidence>
<keyword evidence="3 6" id="KW-0378">Hydrolase</keyword>
<feature type="domain" description="Amidohydrolase-related" evidence="7">
    <location>
        <begin position="62"/>
        <end position="342"/>
    </location>
</feature>
<keyword evidence="10" id="KW-1185">Reference proteome</keyword>
<dbReference type="GO" id="GO:0006146">
    <property type="term" value="P:adenine catabolic process"/>
    <property type="evidence" value="ECO:0007669"/>
    <property type="project" value="InterPro"/>
</dbReference>
<dbReference type="EMBL" id="JADPIE010000010">
    <property type="protein sequence ID" value="MBF8438125.1"/>
    <property type="molecule type" value="Genomic_DNA"/>
</dbReference>
<evidence type="ECO:0000313" key="9">
    <source>
        <dbReference type="EMBL" id="MBF8438125.1"/>
    </source>
</evidence>
<comment type="catalytic activity">
    <reaction evidence="5 6">
        <text>adenine + H2O + H(+) = hypoxanthine + NH4(+)</text>
        <dbReference type="Rhea" id="RHEA:23688"/>
        <dbReference type="ChEBI" id="CHEBI:15377"/>
        <dbReference type="ChEBI" id="CHEBI:15378"/>
        <dbReference type="ChEBI" id="CHEBI:16708"/>
        <dbReference type="ChEBI" id="CHEBI:17368"/>
        <dbReference type="ChEBI" id="CHEBI:28938"/>
        <dbReference type="EC" id="3.5.4.2"/>
    </reaction>
</comment>
<dbReference type="NCBIfam" id="TIGR01178">
    <property type="entry name" value="ade"/>
    <property type="match status" value="1"/>
</dbReference>
<comment type="caution">
    <text evidence="9">The sequence shown here is derived from an EMBL/GenBank/DDBJ whole genome shotgun (WGS) entry which is preliminary data.</text>
</comment>
<dbReference type="InterPro" id="IPR032466">
    <property type="entry name" value="Metal_Hydrolase"/>
</dbReference>
<dbReference type="PANTHER" id="PTHR11113:SF2">
    <property type="entry name" value="ADENINE DEAMINASE"/>
    <property type="match status" value="1"/>
</dbReference>
<accession>A0A931AX50</accession>
<dbReference type="SUPFAM" id="SSF51556">
    <property type="entry name" value="Metallo-dependent hydrolases"/>
    <property type="match status" value="1"/>
</dbReference>
<dbReference type="InterPro" id="IPR006679">
    <property type="entry name" value="Adenine_deam"/>
</dbReference>
<dbReference type="Gene3D" id="3.20.20.140">
    <property type="entry name" value="Metal-dependent hydrolases"/>
    <property type="match status" value="1"/>
</dbReference>
<reference evidence="9" key="1">
    <citation type="submission" date="2020-11" db="EMBL/GenBank/DDBJ databases">
        <title>Halonatronomonas betainensis gen. nov., sp. nov. a novel haloalkaliphilic representative of the family Halanaerobiacae capable of betaine degradation.</title>
        <authorList>
            <person name="Boltyanskaya Y."/>
            <person name="Kevbrin V."/>
            <person name="Detkova E."/>
            <person name="Grouzdev D.S."/>
            <person name="Koziaeva V."/>
            <person name="Zhilina T."/>
        </authorList>
    </citation>
    <scope>NUCLEOTIDE SEQUENCE</scope>
    <source>
        <strain evidence="9">Z-7014</strain>
    </source>
</reference>
<dbReference type="EC" id="3.5.4.2" evidence="2 6"/>
<evidence type="ECO:0000256" key="4">
    <source>
        <dbReference type="ARBA" id="ARBA00023211"/>
    </source>
</evidence>
<organism evidence="9 10">
    <name type="scientific">Halonatronomonas betaini</name>
    <dbReference type="NCBI Taxonomy" id="2778430"/>
    <lineage>
        <taxon>Bacteria</taxon>
        <taxon>Bacillati</taxon>
        <taxon>Bacillota</taxon>
        <taxon>Clostridia</taxon>
        <taxon>Halanaerobiales</taxon>
        <taxon>Halarsenatibacteraceae</taxon>
        <taxon>Halonatronomonas</taxon>
    </lineage>
</organism>
<evidence type="ECO:0000256" key="1">
    <source>
        <dbReference type="ARBA" id="ARBA00006773"/>
    </source>
</evidence>
<evidence type="ECO:0000256" key="3">
    <source>
        <dbReference type="ARBA" id="ARBA00022801"/>
    </source>
</evidence>